<evidence type="ECO:0000313" key="11">
    <source>
        <dbReference type="Proteomes" id="UP000288805"/>
    </source>
</evidence>
<gene>
    <name evidence="10" type="primary">VIT_12s0028g03760_0</name>
    <name evidence="10" type="ORF">CK203_075636</name>
</gene>
<evidence type="ECO:0000256" key="1">
    <source>
        <dbReference type="ARBA" id="ARBA00004651"/>
    </source>
</evidence>
<organism evidence="10 11">
    <name type="scientific">Vitis vinifera</name>
    <name type="common">Grape</name>
    <dbReference type="NCBI Taxonomy" id="29760"/>
    <lineage>
        <taxon>Eukaryota</taxon>
        <taxon>Viridiplantae</taxon>
        <taxon>Streptophyta</taxon>
        <taxon>Embryophyta</taxon>
        <taxon>Tracheophyta</taxon>
        <taxon>Spermatophyta</taxon>
        <taxon>Magnoliopsida</taxon>
        <taxon>eudicotyledons</taxon>
        <taxon>Gunneridae</taxon>
        <taxon>Pentapetalae</taxon>
        <taxon>rosids</taxon>
        <taxon>Vitales</taxon>
        <taxon>Vitaceae</taxon>
        <taxon>Viteae</taxon>
        <taxon>Vitis</taxon>
    </lineage>
</organism>
<feature type="domain" description="Casparian strip membrane protein" evidence="9">
    <location>
        <begin position="7"/>
        <end position="144"/>
    </location>
</feature>
<dbReference type="PANTHER" id="PTHR36488">
    <property type="entry name" value="CASP-LIKE PROTEIN 1U1"/>
    <property type="match status" value="1"/>
</dbReference>
<dbReference type="InterPro" id="IPR006459">
    <property type="entry name" value="CASP/CASPL"/>
</dbReference>
<evidence type="ECO:0000256" key="2">
    <source>
        <dbReference type="ARBA" id="ARBA00007651"/>
    </source>
</evidence>
<dbReference type="InterPro" id="IPR006702">
    <property type="entry name" value="CASP_dom"/>
</dbReference>
<dbReference type="GO" id="GO:0005886">
    <property type="term" value="C:plasma membrane"/>
    <property type="evidence" value="ECO:0007669"/>
    <property type="project" value="UniProtKB-SubCell"/>
</dbReference>
<dbReference type="AlphaFoldDB" id="A0A438EGN5"/>
<protein>
    <recommendedName>
        <fullName evidence="8">CASP-like protein</fullName>
    </recommendedName>
</protein>
<evidence type="ECO:0000256" key="4">
    <source>
        <dbReference type="ARBA" id="ARBA00022475"/>
    </source>
</evidence>
<feature type="transmembrane region" description="Helical" evidence="8">
    <location>
        <begin position="80"/>
        <end position="107"/>
    </location>
</feature>
<feature type="transmembrane region" description="Helical" evidence="8">
    <location>
        <begin position="52"/>
        <end position="73"/>
    </location>
</feature>
<keyword evidence="6 8" id="KW-1133">Transmembrane helix</keyword>
<evidence type="ECO:0000259" key="9">
    <source>
        <dbReference type="Pfam" id="PF04535"/>
    </source>
</evidence>
<comment type="subcellular location">
    <subcellularLocation>
        <location evidence="1 8">Cell membrane</location>
        <topology evidence="1 8">Multi-pass membrane protein</topology>
    </subcellularLocation>
</comment>
<feature type="transmembrane region" description="Helical" evidence="8">
    <location>
        <begin position="134"/>
        <end position="154"/>
    </location>
</feature>
<evidence type="ECO:0000256" key="8">
    <source>
        <dbReference type="RuleBase" id="RU361233"/>
    </source>
</evidence>
<accession>A0A438EGN5</accession>
<evidence type="ECO:0000313" key="10">
    <source>
        <dbReference type="EMBL" id="RVW46879.1"/>
    </source>
</evidence>
<evidence type="ECO:0000256" key="5">
    <source>
        <dbReference type="ARBA" id="ARBA00022692"/>
    </source>
</evidence>
<keyword evidence="5 8" id="KW-0812">Transmembrane</keyword>
<reference evidence="10 11" key="1">
    <citation type="journal article" date="2018" name="PLoS Genet.">
        <title>Population sequencing reveals clonal diversity and ancestral inbreeding in the grapevine cultivar Chardonnay.</title>
        <authorList>
            <person name="Roach M.J."/>
            <person name="Johnson D.L."/>
            <person name="Bohlmann J."/>
            <person name="van Vuuren H.J."/>
            <person name="Jones S.J."/>
            <person name="Pretorius I.S."/>
            <person name="Schmidt S.A."/>
            <person name="Borneman A.R."/>
        </authorList>
    </citation>
    <scope>NUCLEOTIDE SEQUENCE [LARGE SCALE GENOMIC DNA]</scope>
    <source>
        <strain evidence="11">cv. Chardonnay</strain>
        <tissue evidence="10">Leaf</tissue>
    </source>
</reference>
<comment type="caution">
    <text evidence="10">The sequence shown here is derived from an EMBL/GenBank/DDBJ whole genome shotgun (WGS) entry which is preliminary data.</text>
</comment>
<dbReference type="Proteomes" id="UP000288805">
    <property type="component" value="Unassembled WGS sequence"/>
</dbReference>
<comment type="subunit">
    <text evidence="3 8">Homodimer and heterodimers.</text>
</comment>
<evidence type="ECO:0000256" key="3">
    <source>
        <dbReference type="ARBA" id="ARBA00011489"/>
    </source>
</evidence>
<dbReference type="NCBIfam" id="TIGR01569">
    <property type="entry name" value="A_tha_TIGR01569"/>
    <property type="match status" value="1"/>
</dbReference>
<name>A0A438EGN5_VITVI</name>
<dbReference type="InterPro" id="IPR044173">
    <property type="entry name" value="CASPL"/>
</dbReference>
<sequence>MMAKNTDRICSLVLRLLAFGATLSAAIVMATSHERTTYFSVSVEAKYSHTPAFKYFVIANVIGSAYSFLLLFLPSHGSLWPLVIASDVVITMFLTSSISAALSIAYVGKKGNSYAGWLPICDQVPNYCNHVTGALVAGFIGVVLYMVLLQYSIYTKCCKSSS</sequence>
<dbReference type="Pfam" id="PF04535">
    <property type="entry name" value="CASP_dom"/>
    <property type="match status" value="1"/>
</dbReference>
<dbReference type="EMBL" id="QGNW01001297">
    <property type="protein sequence ID" value="RVW46879.1"/>
    <property type="molecule type" value="Genomic_DNA"/>
</dbReference>
<keyword evidence="7 8" id="KW-0472">Membrane</keyword>
<comment type="similarity">
    <text evidence="2 8">Belongs to the Casparian strip membrane proteins (CASP) family.</text>
</comment>
<proteinExistence type="inferred from homology"/>
<keyword evidence="4 8" id="KW-1003">Cell membrane</keyword>
<feature type="transmembrane region" description="Helical" evidence="8">
    <location>
        <begin position="12"/>
        <end position="32"/>
    </location>
</feature>
<evidence type="ECO:0000256" key="6">
    <source>
        <dbReference type="ARBA" id="ARBA00022989"/>
    </source>
</evidence>
<evidence type="ECO:0000256" key="7">
    <source>
        <dbReference type="ARBA" id="ARBA00023136"/>
    </source>
</evidence>
<dbReference type="PANTHER" id="PTHR36488:SF8">
    <property type="entry name" value="CASP-LIKE PROTEIN 1U1"/>
    <property type="match status" value="1"/>
</dbReference>